<evidence type="ECO:0000313" key="2">
    <source>
        <dbReference type="Proteomes" id="UP000186817"/>
    </source>
</evidence>
<evidence type="ECO:0000313" key="1">
    <source>
        <dbReference type="EMBL" id="OLQ00159.1"/>
    </source>
</evidence>
<dbReference type="EMBL" id="LSRX01000337">
    <property type="protein sequence ID" value="OLQ00159.1"/>
    <property type="molecule type" value="Genomic_DNA"/>
</dbReference>
<comment type="caution">
    <text evidence="1">The sequence shown here is derived from an EMBL/GenBank/DDBJ whole genome shotgun (WGS) entry which is preliminary data.</text>
</comment>
<protein>
    <submittedName>
        <fullName evidence="1">Uncharacterized protein</fullName>
    </submittedName>
</protein>
<sequence>MVAEQVTHLSPTEEKVHAQLTFQAVDRALWAMTCASSEALAAEKLVADPDSVVTSREDFVLGMSDQIFTSLGQGSAQEAPLQPRGAAPNFLRVPVTIIVILLPMAILPCPGDVAVALQDIPMARWVERYS</sequence>
<gene>
    <name evidence="1" type="ORF">AK812_SmicGene17205</name>
</gene>
<keyword evidence="2" id="KW-1185">Reference proteome</keyword>
<accession>A0A1Q9DYG7</accession>
<proteinExistence type="predicted"/>
<dbReference type="Proteomes" id="UP000186817">
    <property type="component" value="Unassembled WGS sequence"/>
</dbReference>
<dbReference type="AlphaFoldDB" id="A0A1Q9DYG7"/>
<name>A0A1Q9DYG7_SYMMI</name>
<reference evidence="1 2" key="1">
    <citation type="submission" date="2016-02" db="EMBL/GenBank/DDBJ databases">
        <title>Genome analysis of coral dinoflagellate symbionts highlights evolutionary adaptations to a symbiotic lifestyle.</title>
        <authorList>
            <person name="Aranda M."/>
            <person name="Li Y."/>
            <person name="Liew Y.J."/>
            <person name="Baumgarten S."/>
            <person name="Simakov O."/>
            <person name="Wilson M."/>
            <person name="Piel J."/>
            <person name="Ashoor H."/>
            <person name="Bougouffa S."/>
            <person name="Bajic V.B."/>
            <person name="Ryu T."/>
            <person name="Ravasi T."/>
            <person name="Bayer T."/>
            <person name="Micklem G."/>
            <person name="Kim H."/>
            <person name="Bhak J."/>
            <person name="Lajeunesse T.C."/>
            <person name="Voolstra C.R."/>
        </authorList>
    </citation>
    <scope>NUCLEOTIDE SEQUENCE [LARGE SCALE GENOMIC DNA]</scope>
    <source>
        <strain evidence="1 2">CCMP2467</strain>
    </source>
</reference>
<organism evidence="1 2">
    <name type="scientific">Symbiodinium microadriaticum</name>
    <name type="common">Dinoflagellate</name>
    <name type="synonym">Zooxanthella microadriatica</name>
    <dbReference type="NCBI Taxonomy" id="2951"/>
    <lineage>
        <taxon>Eukaryota</taxon>
        <taxon>Sar</taxon>
        <taxon>Alveolata</taxon>
        <taxon>Dinophyceae</taxon>
        <taxon>Suessiales</taxon>
        <taxon>Symbiodiniaceae</taxon>
        <taxon>Symbiodinium</taxon>
    </lineage>
</organism>